<dbReference type="GO" id="GO:0005886">
    <property type="term" value="C:plasma membrane"/>
    <property type="evidence" value="ECO:0007669"/>
    <property type="project" value="TreeGrafter"/>
</dbReference>
<accession>A0A423W5U8</accession>
<feature type="region of interest" description="Disordered" evidence="6">
    <location>
        <begin position="38"/>
        <end position="70"/>
    </location>
</feature>
<evidence type="ECO:0000313" key="9">
    <source>
        <dbReference type="Proteomes" id="UP000283895"/>
    </source>
</evidence>
<feature type="transmembrane region" description="Helical" evidence="7">
    <location>
        <begin position="76"/>
        <end position="94"/>
    </location>
</feature>
<feature type="transmembrane region" description="Helical" evidence="7">
    <location>
        <begin position="179"/>
        <end position="196"/>
    </location>
</feature>
<dbReference type="Proteomes" id="UP000283895">
    <property type="component" value="Unassembled WGS sequence"/>
</dbReference>
<evidence type="ECO:0000256" key="6">
    <source>
        <dbReference type="SAM" id="MobiDB-lite"/>
    </source>
</evidence>
<dbReference type="AlphaFoldDB" id="A0A423W5U8"/>
<protein>
    <recommendedName>
        <fullName evidence="10">Major facilitator superfamily (MFS) profile domain-containing protein</fullName>
    </recommendedName>
</protein>
<feature type="transmembrane region" description="Helical" evidence="7">
    <location>
        <begin position="134"/>
        <end position="158"/>
    </location>
</feature>
<sequence length="268" mass="29272">MLTLTTFLFTHLKSNNYRGCTATYLRCGSGPRFLEKTEPSGNLVDHFKESNVKGGQDSPPGQQSNDMASEPKRKSLTNYLSVLLLGVVGSLVALDTNSLAVTLPPIGKELDGTSLETFGPELLGSIVFAVGQNMAIIILGRTLMGLGGGAFVLAFVFLRKREIQMDFRKKLERLDWIGILLFATGGTCIALPLSWANSLFTWSSWQTIVPLVVGVLLLCIMGWYEGKPAEPVFPYRIFATRTANAPILSGAVHGLLMYSVSQYLPMLY</sequence>
<evidence type="ECO:0000256" key="5">
    <source>
        <dbReference type="ARBA" id="ARBA00023136"/>
    </source>
</evidence>
<dbReference type="PANTHER" id="PTHR23501">
    <property type="entry name" value="MAJOR FACILITATOR SUPERFAMILY"/>
    <property type="match status" value="1"/>
</dbReference>
<evidence type="ECO:0000256" key="1">
    <source>
        <dbReference type="ARBA" id="ARBA00004141"/>
    </source>
</evidence>
<evidence type="ECO:0000313" key="8">
    <source>
        <dbReference type="EMBL" id="ROV98678.1"/>
    </source>
</evidence>
<comment type="caution">
    <text evidence="8">The sequence shown here is derived from an EMBL/GenBank/DDBJ whole genome shotgun (WGS) entry which is preliminary data.</text>
</comment>
<feature type="transmembrane region" description="Helical" evidence="7">
    <location>
        <begin position="202"/>
        <end position="224"/>
    </location>
</feature>
<keyword evidence="9" id="KW-1185">Reference proteome</keyword>
<name>A0A423W5U8_9PEZI</name>
<dbReference type="InterPro" id="IPR010573">
    <property type="entry name" value="MFS_Str1/Tri12-like"/>
</dbReference>
<dbReference type="PANTHER" id="PTHR23501:SF156">
    <property type="entry name" value="TRANSPORTER, PUTATIVE-RELATED"/>
    <property type="match status" value="1"/>
</dbReference>
<keyword evidence="3 7" id="KW-0812">Transmembrane</keyword>
<evidence type="ECO:0000256" key="3">
    <source>
        <dbReference type="ARBA" id="ARBA00022692"/>
    </source>
</evidence>
<organism evidence="8 9">
    <name type="scientific">Cytospora schulzeri</name>
    <dbReference type="NCBI Taxonomy" id="448051"/>
    <lineage>
        <taxon>Eukaryota</taxon>
        <taxon>Fungi</taxon>
        <taxon>Dikarya</taxon>
        <taxon>Ascomycota</taxon>
        <taxon>Pezizomycotina</taxon>
        <taxon>Sordariomycetes</taxon>
        <taxon>Sordariomycetidae</taxon>
        <taxon>Diaporthales</taxon>
        <taxon>Cytosporaceae</taxon>
        <taxon>Cytospora</taxon>
    </lineage>
</organism>
<comment type="subcellular location">
    <subcellularLocation>
        <location evidence="1">Membrane</location>
        <topology evidence="1">Multi-pass membrane protein</topology>
    </subcellularLocation>
</comment>
<feature type="transmembrane region" description="Helical" evidence="7">
    <location>
        <begin position="245"/>
        <end position="264"/>
    </location>
</feature>
<dbReference type="GO" id="GO:0022857">
    <property type="term" value="F:transmembrane transporter activity"/>
    <property type="evidence" value="ECO:0007669"/>
    <property type="project" value="InterPro"/>
</dbReference>
<evidence type="ECO:0000256" key="7">
    <source>
        <dbReference type="SAM" id="Phobius"/>
    </source>
</evidence>
<gene>
    <name evidence="8" type="ORF">VMCG_06757</name>
</gene>
<dbReference type="Pfam" id="PF06609">
    <property type="entry name" value="TRI12"/>
    <property type="match status" value="1"/>
</dbReference>
<evidence type="ECO:0000256" key="4">
    <source>
        <dbReference type="ARBA" id="ARBA00022989"/>
    </source>
</evidence>
<keyword evidence="5 7" id="KW-0472">Membrane</keyword>
<dbReference type="InterPro" id="IPR036259">
    <property type="entry name" value="MFS_trans_sf"/>
</dbReference>
<keyword evidence="4 7" id="KW-1133">Transmembrane helix</keyword>
<dbReference type="SUPFAM" id="SSF103473">
    <property type="entry name" value="MFS general substrate transporter"/>
    <property type="match status" value="1"/>
</dbReference>
<keyword evidence="2" id="KW-0813">Transport</keyword>
<evidence type="ECO:0000256" key="2">
    <source>
        <dbReference type="ARBA" id="ARBA00022448"/>
    </source>
</evidence>
<evidence type="ECO:0008006" key="10">
    <source>
        <dbReference type="Google" id="ProtNLM"/>
    </source>
</evidence>
<proteinExistence type="predicted"/>
<reference evidence="8 9" key="1">
    <citation type="submission" date="2015-09" db="EMBL/GenBank/DDBJ databases">
        <title>Host preference determinants of Valsa canker pathogens revealed by comparative genomics.</title>
        <authorList>
            <person name="Yin Z."/>
            <person name="Huang L."/>
        </authorList>
    </citation>
    <scope>NUCLEOTIDE SEQUENCE [LARGE SCALE GENOMIC DNA]</scope>
    <source>
        <strain evidence="8 9">03-1</strain>
    </source>
</reference>
<dbReference type="EMBL" id="LKEA01000025">
    <property type="protein sequence ID" value="ROV98678.1"/>
    <property type="molecule type" value="Genomic_DNA"/>
</dbReference>
<dbReference type="OrthoDB" id="4139357at2759"/>